<dbReference type="EMBL" id="FWEV01000117">
    <property type="protein sequence ID" value="SLM29933.1"/>
    <property type="molecule type" value="Genomic_DNA"/>
</dbReference>
<keyword evidence="3" id="KW-1185">Reference proteome</keyword>
<dbReference type="Proteomes" id="UP000191931">
    <property type="component" value="Unassembled WGS sequence"/>
</dbReference>
<gene>
    <name evidence="2" type="ORF">MTBBW1_2030023</name>
</gene>
<organism evidence="2 3">
    <name type="scientific">Desulfamplus magnetovallimortis</name>
    <dbReference type="NCBI Taxonomy" id="1246637"/>
    <lineage>
        <taxon>Bacteria</taxon>
        <taxon>Pseudomonadati</taxon>
        <taxon>Thermodesulfobacteriota</taxon>
        <taxon>Desulfobacteria</taxon>
        <taxon>Desulfobacterales</taxon>
        <taxon>Desulfobacteraceae</taxon>
        <taxon>Desulfamplus</taxon>
    </lineage>
</organism>
<reference evidence="2 3" key="1">
    <citation type="submission" date="2017-03" db="EMBL/GenBank/DDBJ databases">
        <authorList>
            <person name="Afonso C.L."/>
            <person name="Miller P.J."/>
            <person name="Scott M.A."/>
            <person name="Spackman E."/>
            <person name="Goraichik I."/>
            <person name="Dimitrov K.M."/>
            <person name="Suarez D.L."/>
            <person name="Swayne D.E."/>
        </authorList>
    </citation>
    <scope>NUCLEOTIDE SEQUENCE [LARGE SCALE GENOMIC DNA]</scope>
    <source>
        <strain evidence="2">PRJEB14757</strain>
    </source>
</reference>
<evidence type="ECO:0000313" key="2">
    <source>
        <dbReference type="EMBL" id="SLM29933.1"/>
    </source>
</evidence>
<name>A0A1W1HBW6_9BACT</name>
<dbReference type="STRING" id="1246637.MTBBW1_2030023"/>
<evidence type="ECO:0000256" key="1">
    <source>
        <dbReference type="SAM" id="Phobius"/>
    </source>
</evidence>
<dbReference type="RefSeq" id="WP_080807100.1">
    <property type="nucleotide sequence ID" value="NZ_LT828556.1"/>
</dbReference>
<accession>A0A1W1HBW6</accession>
<sequence length="982" mass="113051">MKMTDIFQTVQKILDGGGHIETHDPVVMANIYSGQCLTLNDRLRDSIELIERGMMAEAVEIAQQEPPLISLCEEMARLESSGWPDLCRERGWQIPVPLNRDAMERVKKCLVTERAIAPLIQSLRRANNLGNAGQCAAILREIVRIDSENVRWKDQLSSFENHRLQQLPKELERLKKEKNLNDMAKLIVELKQPWSIPVDERFIAEAESFMVHALEEEQYNRAVATIKQIASAHEAEDIDALGEAVTAFQHLEKSRYFRPDDSFKNIYERAMTWYRQKVGEFNDRKAFEETLLQINRQLSTDNAEGLNELWRSLNDLARRTGQSLPEELQKNIQRVIGEADRARRREQLRRRNRNLLLMAFALICVVSVVAFYYIRTIKADIASELDHAFNSKDLAGFTSVIDKMENSWGLIFNESYIQKERDRADELESILEQKKMDTVALIEQLERIQSLGFLESSETIEELLQKVHDNESFIGLAEKSRLAVIEHRWNEKKGLIKASEEKQLADLLQQIEDALLDPFGGLEDEDDADDAIAGRLQNIEKLFADANDLDLNLMSLSMKDRLSDAASRFNSLKSNLEGRKSQIAAINSAKSLNDYLRALKTFSTAFPNDPLTPIIEKINQNSKLYVDFITDPVIYDPDNLFWAALSEEANTLKNNLRLHKDKVVEDLKKMELTPRFVDLWECSVERPNRKPETWYFKGEPAKEYIDSILSYEGVAYVLSSDDTEPDFKSNHVIPAHVRKLEKMYHCTVIQNMIDQIIYEPGIESILGEMQKLYEEDISSLLKIYIMDFMLKEFMLLTGGENARAFQGMADDIKDFIDNSKVNWLCSANRKHKIESKKAESILKRYFKGEEIVTTSLARLNIHKIAMKRLPRWVGYVDLEFPDKLNINNGMSPNELWVARMGNENTPVVFLTMERQSKESVNFTEHGAYLPGEPLFEPYDSNRTRDVLASRVENIDIRKADLSKSDFWPSAWPVNVRSVSTSK</sequence>
<evidence type="ECO:0000313" key="3">
    <source>
        <dbReference type="Proteomes" id="UP000191931"/>
    </source>
</evidence>
<keyword evidence="1" id="KW-0812">Transmembrane</keyword>
<dbReference type="AlphaFoldDB" id="A0A1W1HBW6"/>
<keyword evidence="1" id="KW-1133">Transmembrane helix</keyword>
<protein>
    <submittedName>
        <fullName evidence="2">Uncharacterized protein</fullName>
    </submittedName>
</protein>
<feature type="transmembrane region" description="Helical" evidence="1">
    <location>
        <begin position="354"/>
        <end position="374"/>
    </location>
</feature>
<proteinExistence type="predicted"/>
<keyword evidence="1" id="KW-0472">Membrane</keyword>